<dbReference type="OrthoDB" id="3399545at2"/>
<dbReference type="RefSeq" id="WP_088985148.1">
    <property type="nucleotide sequence ID" value="NZ_LT607413.1"/>
</dbReference>
<dbReference type="Proteomes" id="UP000198253">
    <property type="component" value="Chromosome I"/>
</dbReference>
<sequence length="123" mass="13342">MTALDDREDVIWLAGLLEGEGAFDLQRARYPRVRLAMTDRDVVGRAATLFGCSVRLSLKPAPHKPMWHAEVQGPAAEAVMRAILPHMGARRSERIASVLGHAPTTSKVPVSISRPPGLPLDKG</sequence>
<gene>
    <name evidence="1" type="ORF">GA0070618_6661</name>
</gene>
<evidence type="ECO:0000313" key="2">
    <source>
        <dbReference type="Proteomes" id="UP000198253"/>
    </source>
</evidence>
<keyword evidence="2" id="KW-1185">Reference proteome</keyword>
<evidence type="ECO:0000313" key="1">
    <source>
        <dbReference type="EMBL" id="SCF42446.1"/>
    </source>
</evidence>
<name>A0A1C5ABF5_MICEC</name>
<organism evidence="1 2">
    <name type="scientific">Micromonospora echinospora</name>
    <name type="common">Micromonospora purpurea</name>
    <dbReference type="NCBI Taxonomy" id="1877"/>
    <lineage>
        <taxon>Bacteria</taxon>
        <taxon>Bacillati</taxon>
        <taxon>Actinomycetota</taxon>
        <taxon>Actinomycetes</taxon>
        <taxon>Micromonosporales</taxon>
        <taxon>Micromonosporaceae</taxon>
        <taxon>Micromonospora</taxon>
    </lineage>
</organism>
<dbReference type="EMBL" id="LT607413">
    <property type="protein sequence ID" value="SCF42446.1"/>
    <property type="molecule type" value="Genomic_DNA"/>
</dbReference>
<protein>
    <recommendedName>
        <fullName evidence="3">LAGLIDADG DNA endonuclease family protein</fullName>
    </recommendedName>
</protein>
<accession>A0A1C5ABF5</accession>
<evidence type="ECO:0008006" key="3">
    <source>
        <dbReference type="Google" id="ProtNLM"/>
    </source>
</evidence>
<dbReference type="InParanoid" id="A0A1C5ABF5"/>
<dbReference type="AlphaFoldDB" id="A0A1C5ABF5"/>
<proteinExistence type="predicted"/>
<reference evidence="2" key="1">
    <citation type="submission" date="2016-06" db="EMBL/GenBank/DDBJ databases">
        <authorList>
            <person name="Varghese N."/>
            <person name="Submissions Spin"/>
        </authorList>
    </citation>
    <scope>NUCLEOTIDE SEQUENCE [LARGE SCALE GENOMIC DNA]</scope>
    <source>
        <strain evidence="2">DSM 43816</strain>
    </source>
</reference>